<protein>
    <recommendedName>
        <fullName evidence="4">DUF2325 domain-containing protein</fullName>
    </recommendedName>
</protein>
<proteinExistence type="inferred from homology"/>
<dbReference type="AlphaFoldDB" id="A0A9X7AS57"/>
<name>A0A9X7AS57_BACTU</name>
<evidence type="ECO:0000313" key="3">
    <source>
        <dbReference type="Proteomes" id="UP000226106"/>
    </source>
</evidence>
<accession>A0A9X7AS57</accession>
<dbReference type="InterPro" id="IPR016772">
    <property type="entry name" value="UCP020408"/>
</dbReference>
<comment type="similarity">
    <text evidence="1">Belongs to the UPF0751 family.</text>
</comment>
<organism evidence="2 3">
    <name type="scientific">Bacillus thuringiensis</name>
    <dbReference type="NCBI Taxonomy" id="1428"/>
    <lineage>
        <taxon>Bacteria</taxon>
        <taxon>Bacillati</taxon>
        <taxon>Bacillota</taxon>
        <taxon>Bacilli</taxon>
        <taxon>Bacillales</taxon>
        <taxon>Bacillaceae</taxon>
        <taxon>Bacillus</taxon>
        <taxon>Bacillus cereus group</taxon>
    </lineage>
</organism>
<dbReference type="Proteomes" id="UP000226106">
    <property type="component" value="Unassembled WGS sequence"/>
</dbReference>
<evidence type="ECO:0008006" key="4">
    <source>
        <dbReference type="Google" id="ProtNLM"/>
    </source>
</evidence>
<reference evidence="2 3" key="1">
    <citation type="submission" date="2017-09" db="EMBL/GenBank/DDBJ databases">
        <title>Large-scale bioinformatics analysis of Bacillus genomes uncovers conserved roles of natural products in bacterial physiology.</title>
        <authorList>
            <consortium name="Agbiome Team Llc"/>
            <person name="Bleich R.M."/>
            <person name="Grubbs K.J."/>
            <person name="Santa Maria K.C."/>
            <person name="Allen S.E."/>
            <person name="Farag S."/>
            <person name="Shank E.A."/>
            <person name="Bowers A."/>
        </authorList>
    </citation>
    <scope>NUCLEOTIDE SEQUENCE [LARGE SCALE GENOMIC DNA]</scope>
    <source>
        <strain evidence="2 3">AFS065400</strain>
    </source>
</reference>
<evidence type="ECO:0000256" key="1">
    <source>
        <dbReference type="ARBA" id="ARBA00007189"/>
    </source>
</evidence>
<dbReference type="EMBL" id="NVCO01000007">
    <property type="protein sequence ID" value="PFT50836.1"/>
    <property type="molecule type" value="Genomic_DNA"/>
</dbReference>
<dbReference type="RefSeq" id="WP_098640126.1">
    <property type="nucleotide sequence ID" value="NZ_NVCO01000007.1"/>
</dbReference>
<dbReference type="Gene3D" id="2.40.50.140">
    <property type="entry name" value="Nucleic acid-binding proteins"/>
    <property type="match status" value="1"/>
</dbReference>
<comment type="caution">
    <text evidence="2">The sequence shown here is derived from an EMBL/GenBank/DDBJ whole genome shotgun (WGS) entry which is preliminary data.</text>
</comment>
<evidence type="ECO:0000313" key="2">
    <source>
        <dbReference type="EMBL" id="PFT50836.1"/>
    </source>
</evidence>
<sequence length="358" mass="40698">MEKQIIESAKQNIIKIVDSLEVSNIDQVYSDVVKYLDFAKAYSQLPHIINGLNEVSEEANEPNQSNVVNLSGDTIQLHTENKIEGYEFKRNIKGGYLDGTDIYVPEKFIRELGLQHGDIVKADKIGEKRYKYTVLDDCGCDSLSDVISIKMAVVEYDPSSNRYTASKDWMDNPIMINGHKAEIIISDNDFRNFSIMTGDIIDISVDKNDLDFSRVVWKHATTDEYNRQYTSSIKREPKKPIIEKKKHEQFFAGKKIVMVGFDVEKASFRDAVERHGGQFECLHGMEDESRFEATMKDADAVVLMLSFVKHRATILANQLCKDNGIPCDSLHTKGKSGFVRMAKELIDKKAKEVHVTLK</sequence>
<dbReference type="Pfam" id="PF10087">
    <property type="entry name" value="DUF2325"/>
    <property type="match status" value="1"/>
</dbReference>
<gene>
    <name evidence="2" type="ORF">COK72_02180</name>
</gene>
<dbReference type="InterPro" id="IPR012340">
    <property type="entry name" value="NA-bd_OB-fold"/>
</dbReference>